<dbReference type="PANTHER" id="PTHR12558">
    <property type="entry name" value="CELL DIVISION CYCLE 16,23,27"/>
    <property type="match status" value="1"/>
</dbReference>
<dbReference type="PROSITE" id="PS50293">
    <property type="entry name" value="TPR_REGION"/>
    <property type="match status" value="1"/>
</dbReference>
<accession>A0ABW4RMY5</accession>
<feature type="repeat" description="TPR" evidence="3">
    <location>
        <begin position="181"/>
        <end position="214"/>
    </location>
</feature>
<keyword evidence="6" id="KW-1185">Reference proteome</keyword>
<keyword evidence="1" id="KW-0677">Repeat</keyword>
<name>A0ABW4RMY5_9BACL</name>
<evidence type="ECO:0000256" key="2">
    <source>
        <dbReference type="ARBA" id="ARBA00022803"/>
    </source>
</evidence>
<organism evidence="5 6">
    <name type="scientific">Paenibacillus wenxiniae</name>
    <dbReference type="NCBI Taxonomy" id="1636843"/>
    <lineage>
        <taxon>Bacteria</taxon>
        <taxon>Bacillati</taxon>
        <taxon>Bacillota</taxon>
        <taxon>Bacilli</taxon>
        <taxon>Bacillales</taxon>
        <taxon>Paenibacillaceae</taxon>
        <taxon>Paenibacillus</taxon>
    </lineage>
</organism>
<evidence type="ECO:0000313" key="6">
    <source>
        <dbReference type="Proteomes" id="UP001597233"/>
    </source>
</evidence>
<keyword evidence="4" id="KW-0812">Transmembrane</keyword>
<evidence type="ECO:0000256" key="1">
    <source>
        <dbReference type="ARBA" id="ARBA00022737"/>
    </source>
</evidence>
<dbReference type="InterPro" id="IPR013105">
    <property type="entry name" value="TPR_2"/>
</dbReference>
<dbReference type="Pfam" id="PF07719">
    <property type="entry name" value="TPR_2"/>
    <property type="match status" value="1"/>
</dbReference>
<dbReference type="Proteomes" id="UP001597233">
    <property type="component" value="Unassembled WGS sequence"/>
</dbReference>
<sequence>MSNYTNEPDLSSLRSERIDRLIEWERYDEALREAGEWLREAPEMPEPYNALSTIYMHMEEYDKALESTTQALRMEPDNEDAWVIRAFVYYDQRNWELMQQAVAEALRINPYRAHLYYLMGNMYNMKGKFPQAAEQVKEALRIFPQSGLYLALYSYVLANLHQKQASQEVALEALQYDVEQPQTFMYLGWAAEQRGDAKTAKQMMEQAIRLAPNNEQIRTEYLEAMQKNYWFYRIFTLPLFLRKLKGWQLLLIWMASWVLFRPLLIILIVLYIVSHLLSKTFVHLQVYGWHRAPKSKKKKRKKS</sequence>
<dbReference type="InterPro" id="IPR011990">
    <property type="entry name" value="TPR-like_helical_dom_sf"/>
</dbReference>
<feature type="repeat" description="TPR" evidence="3">
    <location>
        <begin position="113"/>
        <end position="146"/>
    </location>
</feature>
<evidence type="ECO:0000256" key="3">
    <source>
        <dbReference type="PROSITE-ProRule" id="PRU00339"/>
    </source>
</evidence>
<gene>
    <name evidence="5" type="ORF">ACFSC9_18980</name>
</gene>
<keyword evidence="4" id="KW-1133">Transmembrane helix</keyword>
<dbReference type="Pfam" id="PF13181">
    <property type="entry name" value="TPR_8"/>
    <property type="match status" value="1"/>
</dbReference>
<keyword evidence="2 3" id="KW-0802">TPR repeat</keyword>
<evidence type="ECO:0000256" key="4">
    <source>
        <dbReference type="SAM" id="Phobius"/>
    </source>
</evidence>
<dbReference type="PROSITE" id="PS50005">
    <property type="entry name" value="TPR"/>
    <property type="match status" value="3"/>
</dbReference>
<dbReference type="PANTHER" id="PTHR12558:SF13">
    <property type="entry name" value="CELL DIVISION CYCLE PROTEIN 27 HOMOLOG"/>
    <property type="match status" value="1"/>
</dbReference>
<protein>
    <submittedName>
        <fullName evidence="5">Tetratricopeptide repeat protein</fullName>
    </submittedName>
</protein>
<dbReference type="EMBL" id="JBHUEH010000029">
    <property type="protein sequence ID" value="MFD1887578.1"/>
    <property type="molecule type" value="Genomic_DNA"/>
</dbReference>
<evidence type="ECO:0000313" key="5">
    <source>
        <dbReference type="EMBL" id="MFD1887578.1"/>
    </source>
</evidence>
<feature type="repeat" description="TPR" evidence="3">
    <location>
        <begin position="45"/>
        <end position="78"/>
    </location>
</feature>
<keyword evidence="4" id="KW-0472">Membrane</keyword>
<feature type="transmembrane region" description="Helical" evidence="4">
    <location>
        <begin position="249"/>
        <end position="273"/>
    </location>
</feature>
<dbReference type="Gene3D" id="1.25.40.10">
    <property type="entry name" value="Tetratricopeptide repeat domain"/>
    <property type="match status" value="1"/>
</dbReference>
<dbReference type="Pfam" id="PF13432">
    <property type="entry name" value="TPR_16"/>
    <property type="match status" value="1"/>
</dbReference>
<proteinExistence type="predicted"/>
<dbReference type="SMART" id="SM00028">
    <property type="entry name" value="TPR"/>
    <property type="match status" value="4"/>
</dbReference>
<dbReference type="RefSeq" id="WP_347326365.1">
    <property type="nucleotide sequence ID" value="NZ_JBCGUH010000011.1"/>
</dbReference>
<comment type="caution">
    <text evidence="5">The sequence shown here is derived from an EMBL/GenBank/DDBJ whole genome shotgun (WGS) entry which is preliminary data.</text>
</comment>
<dbReference type="SUPFAM" id="SSF48452">
    <property type="entry name" value="TPR-like"/>
    <property type="match status" value="1"/>
</dbReference>
<dbReference type="InterPro" id="IPR019734">
    <property type="entry name" value="TPR_rpt"/>
</dbReference>
<reference evidence="6" key="1">
    <citation type="journal article" date="2019" name="Int. J. Syst. Evol. Microbiol.">
        <title>The Global Catalogue of Microorganisms (GCM) 10K type strain sequencing project: providing services to taxonomists for standard genome sequencing and annotation.</title>
        <authorList>
            <consortium name="The Broad Institute Genomics Platform"/>
            <consortium name="The Broad Institute Genome Sequencing Center for Infectious Disease"/>
            <person name="Wu L."/>
            <person name="Ma J."/>
        </authorList>
    </citation>
    <scope>NUCLEOTIDE SEQUENCE [LARGE SCALE GENOMIC DNA]</scope>
    <source>
        <strain evidence="6">CCUG 54950</strain>
    </source>
</reference>